<dbReference type="Pfam" id="PF14588">
    <property type="entry name" value="YjgF_endoribonc"/>
    <property type="match status" value="1"/>
</dbReference>
<dbReference type="InterPro" id="IPR035959">
    <property type="entry name" value="RutC-like_sf"/>
</dbReference>
<dbReference type="OrthoDB" id="9806350at2"/>
<dbReference type="CDD" id="cd02199">
    <property type="entry name" value="YjgF_YER057c_UK114_like_1"/>
    <property type="match status" value="1"/>
</dbReference>
<dbReference type="SUPFAM" id="SSF55298">
    <property type="entry name" value="YjgF-like"/>
    <property type="match status" value="1"/>
</dbReference>
<dbReference type="EMBL" id="BKAJ01000119">
    <property type="protein sequence ID" value="GEP59107.1"/>
    <property type="molecule type" value="Genomic_DNA"/>
</dbReference>
<keyword evidence="3" id="KW-1185">Reference proteome</keyword>
<evidence type="ECO:0000313" key="2">
    <source>
        <dbReference type="EMBL" id="GEP59107.1"/>
    </source>
</evidence>
<protein>
    <recommendedName>
        <fullName evidence="1">Endoribonuclease L-PSP/chorismate mutase-like domain-containing protein</fullName>
    </recommendedName>
</protein>
<name>A0A512NJH8_9HYPH</name>
<feature type="domain" description="Endoribonuclease L-PSP/chorismate mutase-like" evidence="1">
    <location>
        <begin position="4"/>
        <end position="130"/>
    </location>
</feature>
<dbReference type="PANTHER" id="PTHR43760:SF1">
    <property type="entry name" value="ENDORIBONUCLEASE L-PSP_CHORISMATE MUTASE-LIKE DOMAIN-CONTAINING PROTEIN"/>
    <property type="match status" value="1"/>
</dbReference>
<dbReference type="RefSeq" id="WP_147154466.1">
    <property type="nucleotide sequence ID" value="NZ_BKAJ01000119.1"/>
</dbReference>
<accession>A0A512NJH8</accession>
<dbReference type="Proteomes" id="UP000321058">
    <property type="component" value="Unassembled WGS sequence"/>
</dbReference>
<evidence type="ECO:0000259" key="1">
    <source>
        <dbReference type="Pfam" id="PF14588"/>
    </source>
</evidence>
<dbReference type="InterPro" id="IPR013813">
    <property type="entry name" value="Endoribo_LPSP/chorism_mut-like"/>
</dbReference>
<sequence>MSAEQRLTELGLDLPPPPKSAGNYVAGVQTGNLLFLSGCGPQRADGSTVRGKLGADLDVAEGYEAARIAGLAMLARIRSLTGSLDRVARIVKALGMVNAAPDFTEQPKVINGFSDLMVEVFGEPGRGARAAVGMATLSGGMAVEIEMVIELKP</sequence>
<evidence type="ECO:0000313" key="3">
    <source>
        <dbReference type="Proteomes" id="UP000321058"/>
    </source>
</evidence>
<reference evidence="2 3" key="1">
    <citation type="submission" date="2019-07" db="EMBL/GenBank/DDBJ databases">
        <title>Whole genome shotgun sequence of Reyranella soli NBRC 108950.</title>
        <authorList>
            <person name="Hosoyama A."/>
            <person name="Uohara A."/>
            <person name="Ohji S."/>
            <person name="Ichikawa N."/>
        </authorList>
    </citation>
    <scope>NUCLEOTIDE SEQUENCE [LARGE SCALE GENOMIC DNA]</scope>
    <source>
        <strain evidence="2 3">NBRC 108950</strain>
    </source>
</reference>
<dbReference type="PANTHER" id="PTHR43760">
    <property type="entry name" value="ENDORIBONUCLEASE-RELATED"/>
    <property type="match status" value="1"/>
</dbReference>
<dbReference type="Gene3D" id="3.30.1330.40">
    <property type="entry name" value="RutC-like"/>
    <property type="match status" value="1"/>
</dbReference>
<organism evidence="2 3">
    <name type="scientific">Reyranella soli</name>
    <dbReference type="NCBI Taxonomy" id="1230389"/>
    <lineage>
        <taxon>Bacteria</taxon>
        <taxon>Pseudomonadati</taxon>
        <taxon>Pseudomonadota</taxon>
        <taxon>Alphaproteobacteria</taxon>
        <taxon>Hyphomicrobiales</taxon>
        <taxon>Reyranellaceae</taxon>
        <taxon>Reyranella</taxon>
    </lineage>
</organism>
<proteinExistence type="predicted"/>
<dbReference type="AlphaFoldDB" id="A0A512NJH8"/>
<gene>
    <name evidence="2" type="ORF">RSO01_62730</name>
</gene>
<comment type="caution">
    <text evidence="2">The sequence shown here is derived from an EMBL/GenBank/DDBJ whole genome shotgun (WGS) entry which is preliminary data.</text>
</comment>